<protein>
    <submittedName>
        <fullName evidence="3">Mannose-binding lectin</fullName>
    </submittedName>
</protein>
<feature type="chain" id="PRO_5029754238" evidence="1">
    <location>
        <begin position="24"/>
        <end position="291"/>
    </location>
</feature>
<dbReference type="Gene3D" id="2.90.10.10">
    <property type="entry name" value="Bulb-type lectin domain"/>
    <property type="match status" value="2"/>
</dbReference>
<keyword evidence="3" id="KW-0430">Lectin</keyword>
<dbReference type="EMBL" id="JABWDY010008319">
    <property type="protein sequence ID" value="KAF5202293.1"/>
    <property type="molecule type" value="Genomic_DNA"/>
</dbReference>
<dbReference type="InterPro" id="IPR036426">
    <property type="entry name" value="Bulb-type_lectin_dom_sf"/>
</dbReference>
<sequence>MASKCAIILLIFVSLNALVCCNADSFLLSGNVLIGGSSLRNKDYVFTMQRDCNLVLYDRGNPIWVTSTGGLASNCYCYLGNDGNLMIKTLVDAKVIWSSKTQEKGKHIGNYALVLQKDRNVVMYGPAIWATAINAASAMSITKVMNINVTDNIALSKKNETDNVLVSGSSLSTGSTLQIKDYVLIMQEDCNLVIYDRGQPIWATNTGGLARNCICYLGNDGNLMVRTSFGGRIIWSSNTRRSDISRYVLVLQRDRNLVIYGPAIDASNTNLPSHGMSITKAMKINESSTSV</sequence>
<dbReference type="Proteomes" id="UP000554482">
    <property type="component" value="Unassembled WGS sequence"/>
</dbReference>
<keyword evidence="1" id="KW-0732">Signal</keyword>
<dbReference type="CDD" id="cd00028">
    <property type="entry name" value="B_lectin"/>
    <property type="match status" value="2"/>
</dbReference>
<evidence type="ECO:0000259" key="2">
    <source>
        <dbReference type="PROSITE" id="PS50927"/>
    </source>
</evidence>
<reference evidence="3 4" key="1">
    <citation type="submission" date="2020-06" db="EMBL/GenBank/DDBJ databases">
        <title>Transcriptomic and genomic resources for Thalictrum thalictroides and T. hernandezii: Facilitating candidate gene discovery in an emerging model plant lineage.</title>
        <authorList>
            <person name="Arias T."/>
            <person name="Riano-Pachon D.M."/>
            <person name="Di Stilio V.S."/>
        </authorList>
    </citation>
    <scope>NUCLEOTIDE SEQUENCE [LARGE SCALE GENOMIC DNA]</scope>
    <source>
        <strain evidence="4">cv. WT478/WT964</strain>
        <tissue evidence="3">Leaves</tissue>
    </source>
</reference>
<dbReference type="AlphaFoldDB" id="A0A7J6WYY8"/>
<dbReference type="GO" id="GO:0030246">
    <property type="term" value="F:carbohydrate binding"/>
    <property type="evidence" value="ECO:0007669"/>
    <property type="project" value="UniProtKB-KW"/>
</dbReference>
<gene>
    <name evidence="3" type="ORF">FRX31_008120</name>
</gene>
<evidence type="ECO:0000256" key="1">
    <source>
        <dbReference type="SAM" id="SignalP"/>
    </source>
</evidence>
<feature type="domain" description="Bulb-type lectin" evidence="2">
    <location>
        <begin position="24"/>
        <end position="136"/>
    </location>
</feature>
<organism evidence="3 4">
    <name type="scientific">Thalictrum thalictroides</name>
    <name type="common">Rue-anemone</name>
    <name type="synonym">Anemone thalictroides</name>
    <dbReference type="NCBI Taxonomy" id="46969"/>
    <lineage>
        <taxon>Eukaryota</taxon>
        <taxon>Viridiplantae</taxon>
        <taxon>Streptophyta</taxon>
        <taxon>Embryophyta</taxon>
        <taxon>Tracheophyta</taxon>
        <taxon>Spermatophyta</taxon>
        <taxon>Magnoliopsida</taxon>
        <taxon>Ranunculales</taxon>
        <taxon>Ranunculaceae</taxon>
        <taxon>Thalictroideae</taxon>
        <taxon>Thalictrum</taxon>
    </lineage>
</organism>
<dbReference type="PROSITE" id="PS50927">
    <property type="entry name" value="BULB_LECTIN"/>
    <property type="match status" value="2"/>
</dbReference>
<dbReference type="SUPFAM" id="SSF51110">
    <property type="entry name" value="alpha-D-mannose-specific plant lectins"/>
    <property type="match status" value="2"/>
</dbReference>
<name>A0A7J6WYY8_THATH</name>
<feature type="signal peptide" evidence="1">
    <location>
        <begin position="1"/>
        <end position="23"/>
    </location>
</feature>
<feature type="domain" description="Bulb-type lectin" evidence="2">
    <location>
        <begin position="162"/>
        <end position="272"/>
    </location>
</feature>
<comment type="caution">
    <text evidence="3">The sequence shown here is derived from an EMBL/GenBank/DDBJ whole genome shotgun (WGS) entry which is preliminary data.</text>
</comment>
<dbReference type="SMART" id="SM00108">
    <property type="entry name" value="B_lectin"/>
    <property type="match status" value="2"/>
</dbReference>
<keyword evidence="4" id="KW-1185">Reference proteome</keyword>
<proteinExistence type="predicted"/>
<dbReference type="InterPro" id="IPR001480">
    <property type="entry name" value="Bulb-type_lectin_dom"/>
</dbReference>
<evidence type="ECO:0000313" key="4">
    <source>
        <dbReference type="Proteomes" id="UP000554482"/>
    </source>
</evidence>
<dbReference type="OrthoDB" id="1884773at2759"/>
<evidence type="ECO:0000313" key="3">
    <source>
        <dbReference type="EMBL" id="KAF5202293.1"/>
    </source>
</evidence>
<accession>A0A7J6WYY8</accession>